<organism evidence="2 3">
    <name type="scientific">Eumeta variegata</name>
    <name type="common">Bagworm moth</name>
    <name type="synonym">Eumeta japonica</name>
    <dbReference type="NCBI Taxonomy" id="151549"/>
    <lineage>
        <taxon>Eukaryota</taxon>
        <taxon>Metazoa</taxon>
        <taxon>Ecdysozoa</taxon>
        <taxon>Arthropoda</taxon>
        <taxon>Hexapoda</taxon>
        <taxon>Insecta</taxon>
        <taxon>Pterygota</taxon>
        <taxon>Neoptera</taxon>
        <taxon>Endopterygota</taxon>
        <taxon>Lepidoptera</taxon>
        <taxon>Glossata</taxon>
        <taxon>Ditrysia</taxon>
        <taxon>Tineoidea</taxon>
        <taxon>Psychidae</taxon>
        <taxon>Oiketicinae</taxon>
        <taxon>Eumeta</taxon>
    </lineage>
</organism>
<dbReference type="Proteomes" id="UP000299102">
    <property type="component" value="Unassembled WGS sequence"/>
</dbReference>
<evidence type="ECO:0000256" key="1">
    <source>
        <dbReference type="SAM" id="MobiDB-lite"/>
    </source>
</evidence>
<name>A0A4C1YI95_EUMVA</name>
<reference evidence="2 3" key="1">
    <citation type="journal article" date="2019" name="Commun. Biol.">
        <title>The bagworm genome reveals a unique fibroin gene that provides high tensile strength.</title>
        <authorList>
            <person name="Kono N."/>
            <person name="Nakamura H."/>
            <person name="Ohtoshi R."/>
            <person name="Tomita M."/>
            <person name="Numata K."/>
            <person name="Arakawa K."/>
        </authorList>
    </citation>
    <scope>NUCLEOTIDE SEQUENCE [LARGE SCALE GENOMIC DNA]</scope>
</reference>
<comment type="caution">
    <text evidence="2">The sequence shown here is derived from an EMBL/GenBank/DDBJ whole genome shotgun (WGS) entry which is preliminary data.</text>
</comment>
<dbReference type="EMBL" id="BGZK01001266">
    <property type="protein sequence ID" value="GBP75896.1"/>
    <property type="molecule type" value="Genomic_DNA"/>
</dbReference>
<dbReference type="AlphaFoldDB" id="A0A4C1YI95"/>
<gene>
    <name evidence="2" type="ORF">EVAR_11008_1</name>
</gene>
<evidence type="ECO:0000313" key="3">
    <source>
        <dbReference type="Proteomes" id="UP000299102"/>
    </source>
</evidence>
<evidence type="ECO:0000313" key="2">
    <source>
        <dbReference type="EMBL" id="GBP75896.1"/>
    </source>
</evidence>
<protein>
    <submittedName>
        <fullName evidence="2">Uncharacterized protein</fullName>
    </submittedName>
</protein>
<accession>A0A4C1YI95</accession>
<sequence length="78" mass="8234">MKLKGSSFLISSCIAKFNTKTLLTARNTNKNTVTELNPARQAHTPSLRQLSSASQSAPRRGAVRGLGAARGARAPTPT</sequence>
<feature type="region of interest" description="Disordered" evidence="1">
    <location>
        <begin position="34"/>
        <end position="78"/>
    </location>
</feature>
<proteinExistence type="predicted"/>
<keyword evidence="3" id="KW-1185">Reference proteome</keyword>
<feature type="compositionally biased region" description="Low complexity" evidence="1">
    <location>
        <begin position="45"/>
        <end position="78"/>
    </location>
</feature>